<feature type="transmembrane region" description="Helical" evidence="2">
    <location>
        <begin position="347"/>
        <end position="365"/>
    </location>
</feature>
<feature type="compositionally biased region" description="Low complexity" evidence="1">
    <location>
        <begin position="1"/>
        <end position="17"/>
    </location>
</feature>
<feature type="transmembrane region" description="Helical" evidence="2">
    <location>
        <begin position="111"/>
        <end position="131"/>
    </location>
</feature>
<feature type="transmembrane region" description="Helical" evidence="2">
    <location>
        <begin position="162"/>
        <end position="180"/>
    </location>
</feature>
<feature type="transmembrane region" description="Helical" evidence="2">
    <location>
        <begin position="45"/>
        <end position="65"/>
    </location>
</feature>
<dbReference type="EMBL" id="QXGK01000008">
    <property type="protein sequence ID" value="RSX56684.1"/>
    <property type="molecule type" value="Genomic_DNA"/>
</dbReference>
<feature type="transmembrane region" description="Helical" evidence="2">
    <location>
        <begin position="137"/>
        <end position="155"/>
    </location>
</feature>
<evidence type="ECO:0000256" key="1">
    <source>
        <dbReference type="SAM" id="MobiDB-lite"/>
    </source>
</evidence>
<proteinExistence type="predicted"/>
<feature type="transmembrane region" description="Helical" evidence="2">
    <location>
        <begin position="316"/>
        <end position="335"/>
    </location>
</feature>
<feature type="region of interest" description="Disordered" evidence="1">
    <location>
        <begin position="1"/>
        <end position="37"/>
    </location>
</feature>
<feature type="transmembrane region" description="Helical" evidence="2">
    <location>
        <begin position="228"/>
        <end position="248"/>
    </location>
</feature>
<keyword evidence="2" id="KW-0472">Membrane</keyword>
<dbReference type="OrthoDB" id="9812433at2"/>
<keyword evidence="2" id="KW-1133">Transmembrane helix</keyword>
<evidence type="ECO:0000256" key="2">
    <source>
        <dbReference type="SAM" id="Phobius"/>
    </source>
</evidence>
<keyword evidence="2" id="KW-0812">Transmembrane</keyword>
<evidence type="ECO:0000313" key="4">
    <source>
        <dbReference type="Proteomes" id="UP000287470"/>
    </source>
</evidence>
<protein>
    <submittedName>
        <fullName evidence="3">Uncharacterized protein</fullName>
    </submittedName>
</protein>
<comment type="caution">
    <text evidence="3">The sequence shown here is derived from an EMBL/GenBank/DDBJ whole genome shotgun (WGS) entry which is preliminary data.</text>
</comment>
<evidence type="ECO:0000313" key="3">
    <source>
        <dbReference type="EMBL" id="RSX56684.1"/>
    </source>
</evidence>
<gene>
    <name evidence="3" type="ORF">D2E24_0974</name>
</gene>
<organism evidence="3 4">
    <name type="scientific">Bifidobacterium samirii</name>
    <dbReference type="NCBI Taxonomy" id="2306974"/>
    <lineage>
        <taxon>Bacteria</taxon>
        <taxon>Bacillati</taxon>
        <taxon>Actinomycetota</taxon>
        <taxon>Actinomycetes</taxon>
        <taxon>Bifidobacteriales</taxon>
        <taxon>Bifidobacteriaceae</taxon>
        <taxon>Bifidobacterium</taxon>
    </lineage>
</organism>
<reference evidence="3 4" key="1">
    <citation type="submission" date="2018-09" db="EMBL/GenBank/DDBJ databases">
        <title>Characterization of the phylogenetic diversity of five novel species belonging to the genus Bifidobacterium.</title>
        <authorList>
            <person name="Lugli G.A."/>
            <person name="Duranti S."/>
            <person name="Milani C."/>
        </authorList>
    </citation>
    <scope>NUCLEOTIDE SEQUENCE [LARGE SCALE GENOMIC DNA]</scope>
    <source>
        <strain evidence="3 4">2033B</strain>
    </source>
</reference>
<dbReference type="AlphaFoldDB" id="A0A430FUB9"/>
<sequence>MAGIRTSRTGPRTTPRRAAQDGGPAGRHAAKGLPLGSRDRDMRDLTLAAALPVMFVAKLLVAFFLPDKYFYDNRRILSMALDLPTAVAWEGSYRVASDLFASINVFGLDTMLQWSICMGVLFTFVLIWMITRAYAPDWMQLVFVLATVGLLNIYVFTIGKDLIQFAFFFAAYLVITMPAGRGPVKILLVAAILYVESTFFRAYYILIAALVVAVYVVLTCFRRLYGRLGLGTVAMIVTILFAGIWLMLALSSSLMPDEYETVMALRDDYDQVMDGNADSSTYIRSLIPGEGLPVFMANYVVNAMRMMVPVELALRGPYYLPFFVFQTMVSVYLVNLLRRINRIDDPVLFLALCVFVGYVLASFIFEPDFGSWTRHEAATFPILHLLVLNRHQRLPATRGGR</sequence>
<dbReference type="Proteomes" id="UP000287470">
    <property type="component" value="Unassembled WGS sequence"/>
</dbReference>
<name>A0A430FUB9_9BIFI</name>
<accession>A0A430FUB9</accession>
<keyword evidence="4" id="KW-1185">Reference proteome</keyword>
<dbReference type="RefSeq" id="WP_125968235.1">
    <property type="nucleotide sequence ID" value="NZ_QXGK01000008.1"/>
</dbReference>
<feature type="transmembrane region" description="Helical" evidence="2">
    <location>
        <begin position="200"/>
        <end position="221"/>
    </location>
</feature>